<evidence type="ECO:0000313" key="4">
    <source>
        <dbReference type="Proteomes" id="UP000078252"/>
    </source>
</evidence>
<dbReference type="InterPro" id="IPR039422">
    <property type="entry name" value="MarR/SlyA-like"/>
</dbReference>
<sequence length="178" mass="19053">MPGSEPHPSLDAAELGAYFALIEVGNLVRHAVEQQLRDAGDLSYVQFQLLATLGDAPGGSRRMTELADGVVISRSGLTYQVGLLERDGLVVRGQAADDDRGVTVTLTGAGRGKLGAVFPGHVALLRELVFDAIGPRDVEDLGRVLGVVRDHLRTVPPRSVTARRRRGPAGDRTVTQRR</sequence>
<gene>
    <name evidence="3" type="ORF">NS184_02590</name>
</gene>
<dbReference type="PANTHER" id="PTHR33164">
    <property type="entry name" value="TRANSCRIPTIONAL REGULATOR, MARR FAMILY"/>
    <property type="match status" value="1"/>
</dbReference>
<proteinExistence type="predicted"/>
<dbReference type="Pfam" id="PF12802">
    <property type="entry name" value="MarR_2"/>
    <property type="match status" value="1"/>
</dbReference>
<dbReference type="GO" id="GO:0006950">
    <property type="term" value="P:response to stress"/>
    <property type="evidence" value="ECO:0007669"/>
    <property type="project" value="TreeGrafter"/>
</dbReference>
<feature type="domain" description="HTH marR-type" evidence="2">
    <location>
        <begin position="14"/>
        <end position="150"/>
    </location>
</feature>
<feature type="region of interest" description="Disordered" evidence="1">
    <location>
        <begin position="156"/>
        <end position="178"/>
    </location>
</feature>
<dbReference type="InterPro" id="IPR036388">
    <property type="entry name" value="WH-like_DNA-bd_sf"/>
</dbReference>
<dbReference type="AlphaFoldDB" id="A0A175S081"/>
<dbReference type="OrthoDB" id="3821431at2"/>
<dbReference type="SUPFAM" id="SSF46785">
    <property type="entry name" value="Winged helix' DNA-binding domain"/>
    <property type="match status" value="1"/>
</dbReference>
<comment type="caution">
    <text evidence="3">The sequence shown here is derived from an EMBL/GenBank/DDBJ whole genome shotgun (WGS) entry which is preliminary data.</text>
</comment>
<dbReference type="Proteomes" id="UP000078252">
    <property type="component" value="Unassembled WGS sequence"/>
</dbReference>
<dbReference type="Gene3D" id="1.10.10.10">
    <property type="entry name" value="Winged helix-like DNA-binding domain superfamily/Winged helix DNA-binding domain"/>
    <property type="match status" value="1"/>
</dbReference>
<dbReference type="STRING" id="33881.NS184_02590"/>
<evidence type="ECO:0000313" key="3">
    <source>
        <dbReference type="EMBL" id="KTR09522.1"/>
    </source>
</evidence>
<organism evidence="3 4">
    <name type="scientific">Curtobacterium luteum</name>
    <dbReference type="NCBI Taxonomy" id="33881"/>
    <lineage>
        <taxon>Bacteria</taxon>
        <taxon>Bacillati</taxon>
        <taxon>Actinomycetota</taxon>
        <taxon>Actinomycetes</taxon>
        <taxon>Micrococcales</taxon>
        <taxon>Microbacteriaceae</taxon>
        <taxon>Curtobacterium</taxon>
    </lineage>
</organism>
<dbReference type="GO" id="GO:0003700">
    <property type="term" value="F:DNA-binding transcription factor activity"/>
    <property type="evidence" value="ECO:0007669"/>
    <property type="project" value="InterPro"/>
</dbReference>
<dbReference type="InterPro" id="IPR036390">
    <property type="entry name" value="WH_DNA-bd_sf"/>
</dbReference>
<dbReference type="PATRIC" id="fig|33881.3.peg.519"/>
<reference evidence="3 4" key="1">
    <citation type="journal article" date="2016" name="Front. Microbiol.">
        <title>Genomic Resource of Rice Seed Associated Bacteria.</title>
        <authorList>
            <person name="Midha S."/>
            <person name="Bansal K."/>
            <person name="Sharma S."/>
            <person name="Kumar N."/>
            <person name="Patil P.P."/>
            <person name="Chaudhry V."/>
            <person name="Patil P.B."/>
        </authorList>
    </citation>
    <scope>NUCLEOTIDE SEQUENCE [LARGE SCALE GENOMIC DNA]</scope>
    <source>
        <strain evidence="3 4">NS184</strain>
    </source>
</reference>
<name>A0A175S081_9MICO</name>
<protein>
    <submittedName>
        <fullName evidence="3">MarR family transcriptional regulator</fullName>
    </submittedName>
</protein>
<dbReference type="PANTHER" id="PTHR33164:SF99">
    <property type="entry name" value="MARR FAMILY REGULATORY PROTEIN"/>
    <property type="match status" value="1"/>
</dbReference>
<evidence type="ECO:0000256" key="1">
    <source>
        <dbReference type="SAM" id="MobiDB-lite"/>
    </source>
</evidence>
<dbReference type="RefSeq" id="WP_058724582.1">
    <property type="nucleotide sequence ID" value="NZ_LDQC01000015.1"/>
</dbReference>
<dbReference type="SMART" id="SM00347">
    <property type="entry name" value="HTH_MARR"/>
    <property type="match status" value="1"/>
</dbReference>
<dbReference type="InterPro" id="IPR000835">
    <property type="entry name" value="HTH_MarR-typ"/>
</dbReference>
<accession>A0A175S081</accession>
<evidence type="ECO:0000259" key="2">
    <source>
        <dbReference type="PROSITE" id="PS50995"/>
    </source>
</evidence>
<dbReference type="PROSITE" id="PS50995">
    <property type="entry name" value="HTH_MARR_2"/>
    <property type="match status" value="1"/>
</dbReference>
<dbReference type="EMBL" id="LDQC01000015">
    <property type="protein sequence ID" value="KTR09522.1"/>
    <property type="molecule type" value="Genomic_DNA"/>
</dbReference>